<dbReference type="AlphaFoldDB" id="A0A644XWS0"/>
<evidence type="ECO:0000313" key="1">
    <source>
        <dbReference type="EMBL" id="MPM20692.1"/>
    </source>
</evidence>
<sequence length="161" mass="18442">MEIPNDPAAALLIRIIKQLHRQSSLPSDLPVSSEEVSFKAGTCKDLETYFSNSVKEGSHYTVHADHKRFLKEGGHHPDVNHMMINLEPIVFNGIILPPGNLFRDDNNGGFHYMRPTAFCFDQQYSDQVFGKEYRESIGVEYHHHHHDRIFDLFSSLIHQAA</sequence>
<accession>A0A644XWS0</accession>
<proteinExistence type="predicted"/>
<protein>
    <submittedName>
        <fullName evidence="1">Uncharacterized protein</fullName>
    </submittedName>
</protein>
<reference evidence="1" key="1">
    <citation type="submission" date="2019-08" db="EMBL/GenBank/DDBJ databases">
        <authorList>
            <person name="Kucharzyk K."/>
            <person name="Murdoch R.W."/>
            <person name="Higgins S."/>
            <person name="Loffler F."/>
        </authorList>
    </citation>
    <scope>NUCLEOTIDE SEQUENCE</scope>
</reference>
<gene>
    <name evidence="1" type="ORF">SDC9_67128</name>
</gene>
<comment type="caution">
    <text evidence="1">The sequence shown here is derived from an EMBL/GenBank/DDBJ whole genome shotgun (WGS) entry which is preliminary data.</text>
</comment>
<organism evidence="1">
    <name type="scientific">bioreactor metagenome</name>
    <dbReference type="NCBI Taxonomy" id="1076179"/>
    <lineage>
        <taxon>unclassified sequences</taxon>
        <taxon>metagenomes</taxon>
        <taxon>ecological metagenomes</taxon>
    </lineage>
</organism>
<dbReference type="EMBL" id="VSSQ01003436">
    <property type="protein sequence ID" value="MPM20692.1"/>
    <property type="molecule type" value="Genomic_DNA"/>
</dbReference>
<name>A0A644XWS0_9ZZZZ</name>